<feature type="compositionally biased region" description="Polar residues" evidence="1">
    <location>
        <begin position="321"/>
        <end position="331"/>
    </location>
</feature>
<dbReference type="Proteomes" id="UP000623678">
    <property type="component" value="Unassembled WGS sequence"/>
</dbReference>
<evidence type="ECO:0000313" key="2">
    <source>
        <dbReference type="EMBL" id="MBC8585209.1"/>
    </source>
</evidence>
<dbReference type="EMBL" id="JACRTD010000004">
    <property type="protein sequence ID" value="MBC8585209.1"/>
    <property type="molecule type" value="Genomic_DNA"/>
</dbReference>
<evidence type="ECO:0000313" key="3">
    <source>
        <dbReference type="Proteomes" id="UP000623678"/>
    </source>
</evidence>
<feature type="region of interest" description="Disordered" evidence="1">
    <location>
        <begin position="266"/>
        <end position="331"/>
    </location>
</feature>
<feature type="compositionally biased region" description="Polar residues" evidence="1">
    <location>
        <begin position="268"/>
        <end position="290"/>
    </location>
</feature>
<name>A0A926IGT7_9FIRM</name>
<reference evidence="2" key="1">
    <citation type="submission" date="2020-08" db="EMBL/GenBank/DDBJ databases">
        <title>Genome public.</title>
        <authorList>
            <person name="Liu C."/>
            <person name="Sun Q."/>
        </authorList>
    </citation>
    <scope>NUCLEOTIDE SEQUENCE</scope>
    <source>
        <strain evidence="2">NSJ-64</strain>
    </source>
</reference>
<gene>
    <name evidence="2" type="ORF">H8705_06395</name>
</gene>
<sequence>MSEKFIVEGWKLFKGELFSSKQTTLQRLIDEKPYPSALAALQQSKKDHGYTDEWYREHLWELNRQWLSKVQRAVIENNRCIAELNQKIVKVNDTRFRYNYTEKELADLQFMQTLIKTRILNEGKNDLTQSLCILDEYIDTQEGARAIMFLSADNEVGKYAKVRYEVASKNAKTAAERAFDADKAAKLDSLQSQLLPYMQAAVIGNKMLERAEQQVSRDMSERAGTIYFQDTSVSVDNAVRAKNEVGGRWGYIPYAVDQQITRECAKQAESTAVPQQSPHEDSVNSTLSQRETSEIAVEDISAVTTTDSTENSEKRHESRQSKSNFANVSIL</sequence>
<keyword evidence="3" id="KW-1185">Reference proteome</keyword>
<protein>
    <submittedName>
        <fullName evidence="2">Uncharacterized protein</fullName>
    </submittedName>
</protein>
<proteinExistence type="predicted"/>
<organism evidence="2 3">
    <name type="scientific">Youxingia wuxianensis</name>
    <dbReference type="NCBI Taxonomy" id="2763678"/>
    <lineage>
        <taxon>Bacteria</taxon>
        <taxon>Bacillati</taxon>
        <taxon>Bacillota</taxon>
        <taxon>Clostridia</taxon>
        <taxon>Eubacteriales</taxon>
        <taxon>Oscillospiraceae</taxon>
        <taxon>Youxingia</taxon>
    </lineage>
</organism>
<dbReference type="AlphaFoldDB" id="A0A926IGT7"/>
<dbReference type="RefSeq" id="WP_262394995.1">
    <property type="nucleotide sequence ID" value="NZ_JACRTD010000004.1"/>
</dbReference>
<comment type="caution">
    <text evidence="2">The sequence shown here is derived from an EMBL/GenBank/DDBJ whole genome shotgun (WGS) entry which is preliminary data.</text>
</comment>
<accession>A0A926IGT7</accession>
<evidence type="ECO:0000256" key="1">
    <source>
        <dbReference type="SAM" id="MobiDB-lite"/>
    </source>
</evidence>
<feature type="compositionally biased region" description="Basic and acidic residues" evidence="1">
    <location>
        <begin position="311"/>
        <end position="320"/>
    </location>
</feature>